<dbReference type="RefSeq" id="WP_066402823.1">
    <property type="nucleotide sequence ID" value="NZ_CP011390.1"/>
</dbReference>
<evidence type="ECO:0000256" key="3">
    <source>
        <dbReference type="ARBA" id="ARBA00004479"/>
    </source>
</evidence>
<dbReference type="PANTHER" id="PTHR31120:SF6">
    <property type="entry name" value="METALLOPROTEASE TIKI HOMOLOG"/>
    <property type="match status" value="1"/>
</dbReference>
<evidence type="ECO:0000256" key="4">
    <source>
        <dbReference type="ARBA" id="ARBA00022670"/>
    </source>
</evidence>
<dbReference type="EMBL" id="CP011390">
    <property type="protein sequence ID" value="ANE50268.1"/>
    <property type="molecule type" value="Genomic_DNA"/>
</dbReference>
<dbReference type="GO" id="GO:0016020">
    <property type="term" value="C:membrane"/>
    <property type="evidence" value="ECO:0007669"/>
    <property type="project" value="UniProtKB-SubCell"/>
</dbReference>
<organism evidence="14 15">
    <name type="scientific">Flavisolibacter tropicus</name>
    <dbReference type="NCBI Taxonomy" id="1492898"/>
    <lineage>
        <taxon>Bacteria</taxon>
        <taxon>Pseudomonadati</taxon>
        <taxon>Bacteroidota</taxon>
        <taxon>Chitinophagia</taxon>
        <taxon>Chitinophagales</taxon>
        <taxon>Chitinophagaceae</taxon>
        <taxon>Flavisolibacter</taxon>
    </lineage>
</organism>
<evidence type="ECO:0000256" key="10">
    <source>
        <dbReference type="ARBA" id="ARBA00023049"/>
    </source>
</evidence>
<keyword evidence="8" id="KW-0378">Hydrolase</keyword>
<dbReference type="Pfam" id="PF01963">
    <property type="entry name" value="TraB_PrgY_gumN"/>
    <property type="match status" value="1"/>
</dbReference>
<evidence type="ECO:0000256" key="6">
    <source>
        <dbReference type="ARBA" id="ARBA00022723"/>
    </source>
</evidence>
<keyword evidence="15" id="KW-1185">Reference proteome</keyword>
<dbReference type="Proteomes" id="UP000077177">
    <property type="component" value="Chromosome"/>
</dbReference>
<dbReference type="CDD" id="cd14789">
    <property type="entry name" value="Tiki"/>
    <property type="match status" value="1"/>
</dbReference>
<evidence type="ECO:0000256" key="5">
    <source>
        <dbReference type="ARBA" id="ARBA00022692"/>
    </source>
</evidence>
<evidence type="ECO:0000256" key="7">
    <source>
        <dbReference type="ARBA" id="ARBA00022729"/>
    </source>
</evidence>
<sequence length="1260" mass="145851">MKKYLLLGFLLACVFVYGQNTQSKPRKYPSLLWEITGKGLTKPSYLFGTMHVSSKLAFHLSDSFYLGIRKADVVALETNPETWQKELRKYDHLEDAYRDMYSDGRYELLPQDYLHMRTLQVNRYESLIERALSSRPVIINNLLYRSHSDEASDFEEDTYLDLHIFQTGKRWGKRVCSVENFDESMRLTTEAYVDGMKDDKRKTQYEYNPDYSYDKLETAYRTGNLDLLDTINQINQQSAAFTEKFLYKRNEIQAASIDSILKTKATLFVGVGAAHLPGQRGVIELLRNMGYQLRPVKMGERNSHFKEEVDKVKVAVQVKKQVADDGFFQVDMPGELFANNSQLAIRQFQYADMANGSYYMISRIPTNAFLWSASIADVTRQVDSLLYENIPGKILTKKDIVRNGYPGFDIVNKTRRGDLQRNAIFITPFEVLIFKVSGTGEYVKSALEVNRFFNSIELKDYSTSWRPFMPAYGGFEATMPHDPYIDNINDSWYFSAADKKSGNSFQIQRTDIHNYDFAEEDGFDLNLMEESFSSSEFIDETVSRKFSTQYGYPALDVQYRHKDGSVSLVKYLIKGPHYYTIIAHGKKIDEQMKQFLSSFSIKPFLYKECKVQTDTSLHFKVSVPFSIAEEKTPTPSFDVRQLYRTAYRSADEALVDNGQFKEKVIQNDSTGERVYVAFYNAPFYYYEADSVKLKSADLTAMQEGWIVRSEKKYELPNAMKVREYVFTDTNSSRALWCKQFLKQGLWYMVAAETDTAAQQSLFLTQFFQTFRPSDTIQTIDPFVKKSSQFFDDYFSADSIRHKKALMNVSAMTFDANDLDQLKKAMGMLGWKEKNYLNTKKEFIGQLGLLTGKAVSDYLKQLYMAAGDTLELQHAILESLLTQQTVYSYSTFTNIILNEPPVLKIETSDYDDYNPSYYIKNTRRNKITVSGYPDKVDGAFLKNLSDSLQLTAGIFKDLLPLININDYEKPMTQLMQLLIDSNYLKAEEYDIYFVKFMMEAKQVWKKQSIGEKSKSIEAAQLQEDGDNGDKAADFNNKGNDQLNLYATLLIPFWDKYASVPAFMQQLLSSNDLQLKYNTMLLLLRHHRQVPDTLVHYFASRDDYRYELYNDLHKVDMYSLFPKTFESVEQLAKAKLMASNKYQRVDTLQLLDKIYVEHFGEKGYIYMYEYKNQKDDANWKIATVGLVPAAGNYVEIVPVIGSKYTDEDFDFTGYSAIKIDDDKPLVSQLQKLVQQMLNAKRKSAAEFYETDTDYMQSLFRRH</sequence>
<keyword evidence="5" id="KW-0812">Transmembrane</keyword>
<proteinExistence type="predicted"/>
<evidence type="ECO:0008006" key="16">
    <source>
        <dbReference type="Google" id="ProtNLM"/>
    </source>
</evidence>
<evidence type="ECO:0000256" key="9">
    <source>
        <dbReference type="ARBA" id="ARBA00022989"/>
    </source>
</evidence>
<accession>A0A172TTI5</accession>
<evidence type="ECO:0000256" key="11">
    <source>
        <dbReference type="ARBA" id="ARBA00023136"/>
    </source>
</evidence>
<dbReference type="GO" id="GO:0046872">
    <property type="term" value="F:metal ion binding"/>
    <property type="evidence" value="ECO:0007669"/>
    <property type="project" value="UniProtKB-KW"/>
</dbReference>
<keyword evidence="10" id="KW-0482">Metalloprotease</keyword>
<dbReference type="PATRIC" id="fig|1492898.3.peg.1488"/>
<keyword evidence="9" id="KW-1133">Transmembrane helix</keyword>
<dbReference type="GO" id="GO:0006508">
    <property type="term" value="P:proteolysis"/>
    <property type="evidence" value="ECO:0007669"/>
    <property type="project" value="UniProtKB-KW"/>
</dbReference>
<gene>
    <name evidence="14" type="ORF">SY85_06900</name>
</gene>
<name>A0A172TTI5_9BACT</name>
<reference evidence="14 15" key="2">
    <citation type="journal article" date="2016" name="Int. J. Syst. Evol. Microbiol.">
        <title>Flavisolibacter tropicus sp. nov., isolated from tropical soil.</title>
        <authorList>
            <person name="Lee J.J."/>
            <person name="Kang M.S."/>
            <person name="Kim G.S."/>
            <person name="Lee C.S."/>
            <person name="Lim S."/>
            <person name="Lee J."/>
            <person name="Roh S.H."/>
            <person name="Kang H."/>
            <person name="Ha J.M."/>
            <person name="Bae S."/>
            <person name="Jung H.Y."/>
            <person name="Kim M.K."/>
        </authorList>
    </citation>
    <scope>NUCLEOTIDE SEQUENCE [LARGE SCALE GENOMIC DNA]</scope>
    <source>
        <strain evidence="14 15">LCS9</strain>
    </source>
</reference>
<evidence type="ECO:0000256" key="12">
    <source>
        <dbReference type="ARBA" id="ARBA00023180"/>
    </source>
</evidence>
<reference evidence="15" key="1">
    <citation type="submission" date="2015-01" db="EMBL/GenBank/DDBJ databases">
        <title>Flavisolibacter sp./LCS9/ whole genome sequencing.</title>
        <authorList>
            <person name="Kim M.K."/>
            <person name="Srinivasan S."/>
            <person name="Lee J.-J."/>
        </authorList>
    </citation>
    <scope>NUCLEOTIDE SEQUENCE [LARGE SCALE GENOMIC DNA]</scope>
    <source>
        <strain evidence="15">LCS9</strain>
    </source>
</reference>
<dbReference type="GO" id="GO:0004222">
    <property type="term" value="F:metalloendopeptidase activity"/>
    <property type="evidence" value="ECO:0007669"/>
    <property type="project" value="TreeGrafter"/>
</dbReference>
<keyword evidence="7 13" id="KW-0732">Signal</keyword>
<comment type="cofactor">
    <cofactor evidence="1">
        <name>Mn(2+)</name>
        <dbReference type="ChEBI" id="CHEBI:29035"/>
    </cofactor>
</comment>
<evidence type="ECO:0000256" key="2">
    <source>
        <dbReference type="ARBA" id="ARBA00001941"/>
    </source>
</evidence>
<dbReference type="STRING" id="1492898.SY85_06900"/>
<keyword evidence="6" id="KW-0479">Metal-binding</keyword>
<evidence type="ECO:0000313" key="14">
    <source>
        <dbReference type="EMBL" id="ANE50268.1"/>
    </source>
</evidence>
<keyword evidence="11" id="KW-0472">Membrane</keyword>
<evidence type="ECO:0000256" key="1">
    <source>
        <dbReference type="ARBA" id="ARBA00001936"/>
    </source>
</evidence>
<dbReference type="AlphaFoldDB" id="A0A172TTI5"/>
<comment type="subcellular location">
    <subcellularLocation>
        <location evidence="3">Membrane</location>
        <topology evidence="3">Single-pass type I membrane protein</topology>
    </subcellularLocation>
</comment>
<dbReference type="InterPro" id="IPR040230">
    <property type="entry name" value="TIKI1/2-like"/>
</dbReference>
<keyword evidence="4" id="KW-0645">Protease</keyword>
<dbReference type="KEGG" id="fla:SY85_06900"/>
<comment type="cofactor">
    <cofactor evidence="2">
        <name>Co(2+)</name>
        <dbReference type="ChEBI" id="CHEBI:48828"/>
    </cofactor>
</comment>
<dbReference type="GO" id="GO:0030178">
    <property type="term" value="P:negative regulation of Wnt signaling pathway"/>
    <property type="evidence" value="ECO:0007669"/>
    <property type="project" value="InterPro"/>
</dbReference>
<dbReference type="InterPro" id="IPR002816">
    <property type="entry name" value="TraB/PrgY/GumN_fam"/>
</dbReference>
<evidence type="ECO:0000256" key="8">
    <source>
        <dbReference type="ARBA" id="ARBA00022801"/>
    </source>
</evidence>
<feature type="chain" id="PRO_5008001117" description="TraB/GumN family protein" evidence="13">
    <location>
        <begin position="19"/>
        <end position="1260"/>
    </location>
</feature>
<evidence type="ECO:0000313" key="15">
    <source>
        <dbReference type="Proteomes" id="UP000077177"/>
    </source>
</evidence>
<feature type="signal peptide" evidence="13">
    <location>
        <begin position="1"/>
        <end position="18"/>
    </location>
</feature>
<evidence type="ECO:0000256" key="13">
    <source>
        <dbReference type="SAM" id="SignalP"/>
    </source>
</evidence>
<protein>
    <recommendedName>
        <fullName evidence="16">TraB/GumN family protein</fullName>
    </recommendedName>
</protein>
<keyword evidence="12" id="KW-0325">Glycoprotein</keyword>
<dbReference type="PANTHER" id="PTHR31120">
    <property type="entry name" value="METALLOPROTEASE TIKI"/>
    <property type="match status" value="1"/>
</dbReference>
<dbReference type="OrthoDB" id="9798714at2"/>